<keyword evidence="10" id="KW-1185">Reference proteome</keyword>
<dbReference type="InterPro" id="IPR000522">
    <property type="entry name" value="ABC_transptr_permease_BtuC"/>
</dbReference>
<dbReference type="NCBIfam" id="NF007866">
    <property type="entry name" value="PRK10577.1-2"/>
    <property type="match status" value="1"/>
</dbReference>
<dbReference type="Proteomes" id="UP000838748">
    <property type="component" value="Unassembled WGS sequence"/>
</dbReference>
<dbReference type="RefSeq" id="WP_237363232.1">
    <property type="nucleotide sequence ID" value="NZ_CAKLDM010000002.1"/>
</dbReference>
<feature type="transmembrane region" description="Helical" evidence="8">
    <location>
        <begin position="276"/>
        <end position="298"/>
    </location>
</feature>
<feature type="transmembrane region" description="Helical" evidence="8">
    <location>
        <begin position="89"/>
        <end position="108"/>
    </location>
</feature>
<dbReference type="EMBL" id="CAKLDM010000002">
    <property type="protein sequence ID" value="CAH0541727.1"/>
    <property type="molecule type" value="Genomic_DNA"/>
</dbReference>
<dbReference type="PANTHER" id="PTHR30472">
    <property type="entry name" value="FERRIC ENTEROBACTIN TRANSPORT SYSTEM PERMEASE PROTEIN"/>
    <property type="match status" value="1"/>
</dbReference>
<feature type="transmembrane region" description="Helical" evidence="8">
    <location>
        <begin position="114"/>
        <end position="137"/>
    </location>
</feature>
<feature type="transmembrane region" description="Helical" evidence="8">
    <location>
        <begin position="607"/>
        <end position="628"/>
    </location>
</feature>
<feature type="transmembrane region" description="Helical" evidence="8">
    <location>
        <begin position="446"/>
        <end position="466"/>
    </location>
</feature>
<evidence type="ECO:0000256" key="2">
    <source>
        <dbReference type="ARBA" id="ARBA00007935"/>
    </source>
</evidence>
<feature type="transmembrane region" description="Helical" evidence="8">
    <location>
        <begin position="57"/>
        <end position="77"/>
    </location>
</feature>
<dbReference type="Gene3D" id="1.10.3470.10">
    <property type="entry name" value="ABC transporter involved in vitamin B12 uptake, BtuC"/>
    <property type="match status" value="2"/>
</dbReference>
<dbReference type="Pfam" id="PF01032">
    <property type="entry name" value="FecCD"/>
    <property type="match status" value="2"/>
</dbReference>
<evidence type="ECO:0000313" key="10">
    <source>
        <dbReference type="Proteomes" id="UP000838748"/>
    </source>
</evidence>
<evidence type="ECO:0000256" key="8">
    <source>
        <dbReference type="SAM" id="Phobius"/>
    </source>
</evidence>
<protein>
    <submittedName>
        <fullName evidence="9">Iron(3+)-hydroxamate import system permease protein FhuB</fullName>
    </submittedName>
</protein>
<evidence type="ECO:0000313" key="9">
    <source>
        <dbReference type="EMBL" id="CAH0541727.1"/>
    </source>
</evidence>
<keyword evidence="4" id="KW-1003">Cell membrane</keyword>
<keyword evidence="7 8" id="KW-0472">Membrane</keyword>
<sequence length="657" mass="69414">MTRWILLLAVTLVAAIMQIAVTQNQFGSSYQLFLALLNHQLDFSNSFEWTTFLHATLPRWVMGLAVGGSLGIVGSLFQQLTQNRMMSPLTLGTSSGAWLGLVILSVLAPQLAGFYPALFAMTGALVAMGLVIAIVGIRHLNGLPIILAGMAVNLLLGALATAIILLHNEYAQNLFIWGAGDLSQNGWEWVTWLLPKLVPIILLPIIAPRVLTLLSIGSSGAQARGLNIGVTFLALALIGVWLVSVAITSVGVISFVGLIAPNIARHLGFVKSRSELIASLILGAALLMLTDTLAVFLSFWSLDIIPTGTATAVIGAPALIMLARRKMSAQDNMSLTLPKGRDQLRPKITLAVLLAGFIAVAAIGTFVQADIGGLVWHVPNAFSWSVKWPRMLTAISAGAGLAVAGVILQRLVYNPLASPDILGVSAGAVLALVLASLIFGSSIHTLGPWVALLGSLVALAILLLLGRKHNFAPSILILSGIALTAMIEALVQFSLTRIGQEKFVLLQWLAGSTYRVSPTAAITLAILVSFLIIVAQSLSRWITLIGTGRQFAFGRGLNVSFAYIALLLIVALLCAFVTTTMGPVGFVGLIAPHIAVLLGAKQARVQLWLSGLIGALLLLSADVIGQIVVHPAQIAAGVLVSIIGGVYFIFLLIRERH</sequence>
<accession>A0ABN8ED48</accession>
<name>A0ABN8ED48_9VIBR</name>
<reference evidence="9" key="1">
    <citation type="submission" date="2021-11" db="EMBL/GenBank/DDBJ databases">
        <authorList>
            <person name="Rodrigo-Torres L."/>
            <person name="Arahal R. D."/>
            <person name="Lucena T."/>
        </authorList>
    </citation>
    <scope>NUCLEOTIDE SEQUENCE</scope>
    <source>
        <strain evidence="9">CECT 7928</strain>
    </source>
</reference>
<feature type="transmembrane region" description="Helical" evidence="8">
    <location>
        <begin position="144"/>
        <end position="166"/>
    </location>
</feature>
<feature type="transmembrane region" description="Helical" evidence="8">
    <location>
        <begin position="634"/>
        <end position="653"/>
    </location>
</feature>
<feature type="transmembrane region" description="Helical" evidence="8">
    <location>
        <begin position="584"/>
        <end position="600"/>
    </location>
</feature>
<dbReference type="PANTHER" id="PTHR30472:SF37">
    <property type="entry name" value="FE(3+) DICITRATE TRANSPORT SYSTEM PERMEASE PROTEIN FECD-RELATED"/>
    <property type="match status" value="1"/>
</dbReference>
<evidence type="ECO:0000256" key="7">
    <source>
        <dbReference type="ARBA" id="ARBA00023136"/>
    </source>
</evidence>
<comment type="caution">
    <text evidence="9">The sequence shown here is derived from an EMBL/GenBank/DDBJ whole genome shotgun (WGS) entry which is preliminary data.</text>
</comment>
<dbReference type="CDD" id="cd06550">
    <property type="entry name" value="TM_ABC_iron-siderophores_like"/>
    <property type="match status" value="2"/>
</dbReference>
<evidence type="ECO:0000256" key="5">
    <source>
        <dbReference type="ARBA" id="ARBA00022692"/>
    </source>
</evidence>
<feature type="transmembrane region" description="Helical" evidence="8">
    <location>
        <begin position="247"/>
        <end position="264"/>
    </location>
</feature>
<proteinExistence type="inferred from homology"/>
<comment type="subcellular location">
    <subcellularLocation>
        <location evidence="1">Cell membrane</location>
        <topology evidence="1">Multi-pass membrane protein</topology>
    </subcellularLocation>
</comment>
<dbReference type="InterPro" id="IPR037294">
    <property type="entry name" value="ABC_BtuC-like"/>
</dbReference>
<evidence type="ECO:0000256" key="3">
    <source>
        <dbReference type="ARBA" id="ARBA00022448"/>
    </source>
</evidence>
<feature type="transmembrane region" description="Helical" evidence="8">
    <location>
        <begin position="348"/>
        <end position="368"/>
    </location>
</feature>
<organism evidence="9 10">
    <name type="scientific">Vibrio marisflavi CECT 7928</name>
    <dbReference type="NCBI Taxonomy" id="634439"/>
    <lineage>
        <taxon>Bacteria</taxon>
        <taxon>Pseudomonadati</taxon>
        <taxon>Pseudomonadota</taxon>
        <taxon>Gammaproteobacteria</taxon>
        <taxon>Vibrionales</taxon>
        <taxon>Vibrionaceae</taxon>
        <taxon>Vibrio</taxon>
    </lineage>
</organism>
<feature type="transmembrane region" description="Helical" evidence="8">
    <location>
        <begin position="223"/>
        <end position="241"/>
    </location>
</feature>
<feature type="transmembrane region" description="Helical" evidence="8">
    <location>
        <begin position="556"/>
        <end position="578"/>
    </location>
</feature>
<feature type="transmembrane region" description="Helical" evidence="8">
    <location>
        <begin position="197"/>
        <end position="216"/>
    </location>
</feature>
<evidence type="ECO:0000256" key="1">
    <source>
        <dbReference type="ARBA" id="ARBA00004651"/>
    </source>
</evidence>
<keyword evidence="3" id="KW-0813">Transport</keyword>
<gene>
    <name evidence="9" type="primary">fhuB</name>
    <name evidence="9" type="ORF">VMF7928_03785</name>
</gene>
<evidence type="ECO:0000256" key="6">
    <source>
        <dbReference type="ARBA" id="ARBA00022989"/>
    </source>
</evidence>
<dbReference type="SUPFAM" id="SSF81345">
    <property type="entry name" value="ABC transporter involved in vitamin B12 uptake, BtuC"/>
    <property type="match status" value="2"/>
</dbReference>
<feature type="transmembrane region" description="Helical" evidence="8">
    <location>
        <begin position="304"/>
        <end position="323"/>
    </location>
</feature>
<feature type="transmembrane region" description="Helical" evidence="8">
    <location>
        <begin position="420"/>
        <end position="440"/>
    </location>
</feature>
<keyword evidence="6 8" id="KW-1133">Transmembrane helix</keyword>
<keyword evidence="5 8" id="KW-0812">Transmembrane</keyword>
<feature type="transmembrane region" description="Helical" evidence="8">
    <location>
        <begin position="388"/>
        <end position="408"/>
    </location>
</feature>
<evidence type="ECO:0000256" key="4">
    <source>
        <dbReference type="ARBA" id="ARBA00022475"/>
    </source>
</evidence>
<feature type="transmembrane region" description="Helical" evidence="8">
    <location>
        <begin position="475"/>
        <end position="495"/>
    </location>
</feature>
<feature type="transmembrane region" description="Helical" evidence="8">
    <location>
        <begin position="515"/>
        <end position="535"/>
    </location>
</feature>
<comment type="similarity">
    <text evidence="2">Belongs to the binding-protein-dependent transport system permease family. FecCD subfamily.</text>
</comment>